<gene>
    <name evidence="4" type="primary">aba2</name>
    <name evidence="5" type="ORF">E1742_21135</name>
    <name evidence="4" type="ORF">GCM10007388_13260</name>
</gene>
<keyword evidence="2 4" id="KW-0503">Monooxygenase</keyword>
<dbReference type="InterPro" id="IPR050493">
    <property type="entry name" value="FAD-dep_Monooxygenase_BioMet"/>
</dbReference>
<dbReference type="Pfam" id="PF01494">
    <property type="entry name" value="FAD_binding_3"/>
    <property type="match status" value="2"/>
</dbReference>
<dbReference type="GO" id="GO:0071949">
    <property type="term" value="F:FAD binding"/>
    <property type="evidence" value="ECO:0007669"/>
    <property type="project" value="InterPro"/>
</dbReference>
<evidence type="ECO:0000313" key="7">
    <source>
        <dbReference type="Proteomes" id="UP000619512"/>
    </source>
</evidence>
<accession>A0A4P7BJQ2</accession>
<feature type="domain" description="FAD-binding" evidence="3">
    <location>
        <begin position="3"/>
        <end position="166"/>
    </location>
</feature>
<dbReference type="OrthoDB" id="9782160at2"/>
<evidence type="ECO:0000256" key="2">
    <source>
        <dbReference type="ARBA" id="ARBA00023033"/>
    </source>
</evidence>
<evidence type="ECO:0000256" key="1">
    <source>
        <dbReference type="ARBA" id="ARBA00023002"/>
    </source>
</evidence>
<evidence type="ECO:0000259" key="3">
    <source>
        <dbReference type="Pfam" id="PF01494"/>
    </source>
</evidence>
<keyword evidence="6" id="KW-1185">Reference proteome</keyword>
<dbReference type="PANTHER" id="PTHR13789:SF309">
    <property type="entry name" value="PUTATIVE (AFU_ORTHOLOGUE AFUA_6G14510)-RELATED"/>
    <property type="match status" value="1"/>
</dbReference>
<dbReference type="GO" id="GO:0004497">
    <property type="term" value="F:monooxygenase activity"/>
    <property type="evidence" value="ECO:0007669"/>
    <property type="project" value="UniProtKB-KW"/>
</dbReference>
<reference evidence="5 6" key="2">
    <citation type="submission" date="2019-03" db="EMBL/GenBank/DDBJ databases">
        <title>Draft Genome Sequences of Six Type Strains of the Genus Massilia.</title>
        <authorList>
            <person name="Miess H."/>
            <person name="Frediansyhah A."/>
            <person name="Gross H."/>
        </authorList>
    </citation>
    <scope>NUCLEOTIDE SEQUENCE [LARGE SCALE GENOMIC DNA]</scope>
    <source>
        <strain evidence="5 6">DSM 17505</strain>
    </source>
</reference>
<keyword evidence="1" id="KW-0560">Oxidoreductase</keyword>
<dbReference type="PANTHER" id="PTHR13789">
    <property type="entry name" value="MONOOXYGENASE"/>
    <property type="match status" value="1"/>
</dbReference>
<dbReference type="EMBL" id="BMWW01000002">
    <property type="protein sequence ID" value="GGY81769.1"/>
    <property type="molecule type" value="Genomic_DNA"/>
</dbReference>
<name>A0A4P7BJQ2_9BURK</name>
<proteinExistence type="predicted"/>
<dbReference type="RefSeq" id="WP_134387098.1">
    <property type="nucleotide sequence ID" value="NZ_BMWW01000002.1"/>
</dbReference>
<reference evidence="4" key="1">
    <citation type="journal article" date="2014" name="Int. J. Syst. Evol. Microbiol.">
        <title>Complete genome sequence of Corynebacterium casei LMG S-19264T (=DSM 44701T), isolated from a smear-ripened cheese.</title>
        <authorList>
            <consortium name="US DOE Joint Genome Institute (JGI-PGF)"/>
            <person name="Walter F."/>
            <person name="Albersmeier A."/>
            <person name="Kalinowski J."/>
            <person name="Ruckert C."/>
        </authorList>
    </citation>
    <scope>NUCLEOTIDE SEQUENCE</scope>
    <source>
        <strain evidence="4">KCTC 12344</strain>
    </source>
</reference>
<dbReference type="EMBL" id="CP038026">
    <property type="protein sequence ID" value="QBQ38397.1"/>
    <property type="molecule type" value="Genomic_DNA"/>
</dbReference>
<dbReference type="Gene3D" id="3.50.50.60">
    <property type="entry name" value="FAD/NAD(P)-binding domain"/>
    <property type="match status" value="1"/>
</dbReference>
<dbReference type="InterPro" id="IPR002938">
    <property type="entry name" value="FAD-bd"/>
</dbReference>
<dbReference type="PRINTS" id="PR00420">
    <property type="entry name" value="RNGMNOXGNASE"/>
</dbReference>
<evidence type="ECO:0000313" key="4">
    <source>
        <dbReference type="EMBL" id="GGY81769.1"/>
    </source>
</evidence>
<dbReference type="Proteomes" id="UP000294359">
    <property type="component" value="Chromosome"/>
</dbReference>
<evidence type="ECO:0000313" key="6">
    <source>
        <dbReference type="Proteomes" id="UP000294359"/>
    </source>
</evidence>
<sequence>MRIVIIGAGIAGLAGAIALTRAGHRVAVYERHADPYCAGGGMVLWPNAGFVLDQLGLLSAVAAVSGVPQAMHRLDRQGRLLQSLDIGQLDREMGYASHAVLRRDLMRILADWLAQNGVPVHYGVAGLALRAGADGQAWLECADGATVHADLLLGADGRKHSIARQFVLGDAPPRFQGFVNWVGAVELERSTDAAPGVLDFWGIGERFGVVTVTDRKVYWAAAVAAPGLDRLPPFDALYSRFGDWPAPIPALLRQTPREQVRLIAVHDVDPVPGWHRANVLLLGDAAHSSLPTSGQGASQALEDAWHLPRCLAAHADRLEHALAAFTALRGPKTRGQTLGARQFAAELFITDEAACRRRDARAAAQGGSAQIGGMASGWASGLPMGA</sequence>
<organism evidence="4 7">
    <name type="scientific">Pseudoduganella plicata</name>
    <dbReference type="NCBI Taxonomy" id="321984"/>
    <lineage>
        <taxon>Bacteria</taxon>
        <taxon>Pseudomonadati</taxon>
        <taxon>Pseudomonadota</taxon>
        <taxon>Betaproteobacteria</taxon>
        <taxon>Burkholderiales</taxon>
        <taxon>Oxalobacteraceae</taxon>
        <taxon>Telluria group</taxon>
        <taxon>Pseudoduganella</taxon>
    </lineage>
</organism>
<dbReference type="AlphaFoldDB" id="A0A4P7BJQ2"/>
<evidence type="ECO:0000313" key="5">
    <source>
        <dbReference type="EMBL" id="QBQ38397.1"/>
    </source>
</evidence>
<reference evidence="4" key="3">
    <citation type="submission" date="2022-12" db="EMBL/GenBank/DDBJ databases">
        <authorList>
            <person name="Sun Q."/>
            <person name="Kim S."/>
        </authorList>
    </citation>
    <scope>NUCLEOTIDE SEQUENCE</scope>
    <source>
        <strain evidence="4">KCTC 12344</strain>
    </source>
</reference>
<dbReference type="Proteomes" id="UP000619512">
    <property type="component" value="Unassembled WGS sequence"/>
</dbReference>
<feature type="domain" description="FAD-binding" evidence="3">
    <location>
        <begin position="274"/>
        <end position="315"/>
    </location>
</feature>
<dbReference type="InterPro" id="IPR036188">
    <property type="entry name" value="FAD/NAD-bd_sf"/>
</dbReference>
<protein>
    <submittedName>
        <fullName evidence="5">FAD-binding protein</fullName>
    </submittedName>
    <submittedName>
        <fullName evidence="4">Monooxygenase</fullName>
    </submittedName>
</protein>
<dbReference type="SUPFAM" id="SSF51905">
    <property type="entry name" value="FAD/NAD(P)-binding domain"/>
    <property type="match status" value="1"/>
</dbReference>